<proteinExistence type="predicted"/>
<dbReference type="Pfam" id="PF02557">
    <property type="entry name" value="VanY"/>
    <property type="match status" value="1"/>
</dbReference>
<accession>K2G4K7</accession>
<keyword evidence="1" id="KW-0812">Transmembrane</keyword>
<dbReference type="GO" id="GO:0006508">
    <property type="term" value="P:proteolysis"/>
    <property type="evidence" value="ECO:0007669"/>
    <property type="project" value="InterPro"/>
</dbReference>
<keyword evidence="1" id="KW-1133">Transmembrane helix</keyword>
<dbReference type="SUPFAM" id="SSF55166">
    <property type="entry name" value="Hedgehog/DD-peptidase"/>
    <property type="match status" value="1"/>
</dbReference>
<protein>
    <submittedName>
        <fullName evidence="3">Serine-type D-Ala-D-Ala carboxypeptidase</fullName>
    </submittedName>
</protein>
<feature type="domain" description="D-alanyl-D-alanine carboxypeptidase-like core" evidence="2">
    <location>
        <begin position="113"/>
        <end position="232"/>
    </location>
</feature>
<reference evidence="3" key="1">
    <citation type="journal article" date="2012" name="Science">
        <title>Fermentation, hydrogen, and sulfur metabolism in multiple uncultivated bacterial phyla.</title>
        <authorList>
            <person name="Wrighton K.C."/>
            <person name="Thomas B.C."/>
            <person name="Sharon I."/>
            <person name="Miller C.S."/>
            <person name="Castelle C.J."/>
            <person name="VerBerkmoes N.C."/>
            <person name="Wilkins M.J."/>
            <person name="Hettich R.L."/>
            <person name="Lipton M.S."/>
            <person name="Williams K.H."/>
            <person name="Long P.E."/>
            <person name="Banfield J.F."/>
        </authorList>
    </citation>
    <scope>NUCLEOTIDE SEQUENCE [LARGE SCALE GENOMIC DNA]</scope>
</reference>
<dbReference type="Gene3D" id="3.30.1380.10">
    <property type="match status" value="1"/>
</dbReference>
<keyword evidence="3" id="KW-0378">Hydrolase</keyword>
<dbReference type="PANTHER" id="PTHR34385">
    <property type="entry name" value="D-ALANYL-D-ALANINE CARBOXYPEPTIDASE"/>
    <property type="match status" value="1"/>
</dbReference>
<evidence type="ECO:0000259" key="2">
    <source>
        <dbReference type="Pfam" id="PF02557"/>
    </source>
</evidence>
<comment type="caution">
    <text evidence="3">The sequence shown here is derived from an EMBL/GenBank/DDBJ whole genome shotgun (WGS) entry which is preliminary data.</text>
</comment>
<name>K2G4K7_9BACT</name>
<dbReference type="InterPro" id="IPR003709">
    <property type="entry name" value="VanY-like_core_dom"/>
</dbReference>
<dbReference type="EMBL" id="AMFJ01000035">
    <property type="protein sequence ID" value="EKE30158.1"/>
    <property type="molecule type" value="Genomic_DNA"/>
</dbReference>
<dbReference type="AlphaFoldDB" id="K2G4K7"/>
<dbReference type="InterPro" id="IPR009045">
    <property type="entry name" value="Zn_M74/Hedgehog-like"/>
</dbReference>
<dbReference type="PANTHER" id="PTHR34385:SF1">
    <property type="entry name" value="PEPTIDOGLYCAN L-ALANYL-D-GLUTAMATE ENDOPEPTIDASE CWLK"/>
    <property type="match status" value="1"/>
</dbReference>
<keyword evidence="3" id="KW-0121">Carboxypeptidase</keyword>
<feature type="transmembrane region" description="Helical" evidence="1">
    <location>
        <begin position="18"/>
        <end position="40"/>
    </location>
</feature>
<keyword evidence="1" id="KW-0472">Membrane</keyword>
<organism evidence="3">
    <name type="scientific">uncultured bacterium</name>
    <name type="common">gcode 4</name>
    <dbReference type="NCBI Taxonomy" id="1234023"/>
    <lineage>
        <taxon>Bacteria</taxon>
        <taxon>environmental samples</taxon>
    </lineage>
</organism>
<evidence type="ECO:0000313" key="3">
    <source>
        <dbReference type="EMBL" id="EKE30158.1"/>
    </source>
</evidence>
<gene>
    <name evidence="3" type="ORF">ACD_2C00035G0007</name>
</gene>
<keyword evidence="3" id="KW-0645">Protease</keyword>
<dbReference type="InterPro" id="IPR052179">
    <property type="entry name" value="DD-CPase-like"/>
</dbReference>
<sequence>MPSLVNNDMLSIKIHARYLILSMMFMGWLLAINSLFAPWATQIKSPNPSVEKTLLHNPSQNIISNDINDCSLNTDASICRFIWNKVHFSDLKYVPLNLKAVKWDYLTSSKPSKLGKEALDSLISMSKAFHKEFSKPIFVVSSYRDYAYQAGIKSRWCPDSLCAKAWFSEHQTGLAVDLFEASTEKDFLDNKEHSSYFTWLDAHAAEYGFHNSYQKWAKIDWYDREPWHWRYLWAELATKLEKENESFTQYYYRKIKSR</sequence>
<dbReference type="GO" id="GO:0004180">
    <property type="term" value="F:carboxypeptidase activity"/>
    <property type="evidence" value="ECO:0007669"/>
    <property type="project" value="UniProtKB-KW"/>
</dbReference>
<evidence type="ECO:0000256" key="1">
    <source>
        <dbReference type="SAM" id="Phobius"/>
    </source>
</evidence>